<name>A0A127QJQ7_9BURK</name>
<keyword evidence="2" id="KW-1185">Reference proteome</keyword>
<dbReference type="AlphaFoldDB" id="A0A127QJQ7"/>
<gene>
    <name evidence="1" type="ORF">CAter282_2571</name>
</gene>
<proteinExistence type="predicted"/>
<reference evidence="1 2" key="1">
    <citation type="submission" date="2015-11" db="EMBL/GenBank/DDBJ databases">
        <title>Exploring the genomic traits of fungus-feeding bacterial genus Collimonas.</title>
        <authorList>
            <person name="Song C."/>
            <person name="Schmidt R."/>
            <person name="de Jager V."/>
            <person name="Krzyzanowska D."/>
            <person name="Jongedijk E."/>
            <person name="Cankar K."/>
            <person name="Beekwilder J."/>
            <person name="van Veen A."/>
            <person name="de Boer W."/>
            <person name="van Veen J.A."/>
            <person name="Garbeva P."/>
        </authorList>
    </citation>
    <scope>NUCLEOTIDE SEQUENCE [LARGE SCALE GENOMIC DNA]</scope>
    <source>
        <strain evidence="1 2">Ter282</strain>
    </source>
</reference>
<evidence type="ECO:0000313" key="1">
    <source>
        <dbReference type="EMBL" id="AMP10308.1"/>
    </source>
</evidence>
<dbReference type="EMBL" id="CP013235">
    <property type="protein sequence ID" value="AMP10308.1"/>
    <property type="molecule type" value="Genomic_DNA"/>
</dbReference>
<dbReference type="PATRIC" id="fig|279058.18.peg.2536"/>
<evidence type="ECO:0000313" key="2">
    <source>
        <dbReference type="Proteomes" id="UP000071778"/>
    </source>
</evidence>
<sequence>MHLCTSVPNHPGIFMLGFPSDKFDQAMASDKRLTHTGPI</sequence>
<organism evidence="1 2">
    <name type="scientific">Collimonas arenae</name>
    <dbReference type="NCBI Taxonomy" id="279058"/>
    <lineage>
        <taxon>Bacteria</taxon>
        <taxon>Pseudomonadati</taxon>
        <taxon>Pseudomonadota</taxon>
        <taxon>Betaproteobacteria</taxon>
        <taxon>Burkholderiales</taxon>
        <taxon>Oxalobacteraceae</taxon>
        <taxon>Collimonas</taxon>
    </lineage>
</organism>
<dbReference type="Proteomes" id="UP000071778">
    <property type="component" value="Chromosome"/>
</dbReference>
<protein>
    <submittedName>
        <fullName evidence="1">Uncharacterized protein</fullName>
    </submittedName>
</protein>
<accession>A0A127QJQ7</accession>